<evidence type="ECO:0000256" key="13">
    <source>
        <dbReference type="HAMAP-Rule" id="MF_00233"/>
    </source>
</evidence>
<dbReference type="GO" id="GO:0015031">
    <property type="term" value="P:protein transport"/>
    <property type="evidence" value="ECO:0007669"/>
    <property type="project" value="UniProtKB-KW"/>
</dbReference>
<keyword evidence="9 13" id="KW-0564">Palmitate</keyword>
<dbReference type="RefSeq" id="WP_071663302.1">
    <property type="nucleotide sequence ID" value="NZ_CP009654.1"/>
</dbReference>
<keyword evidence="8 13" id="KW-0472">Membrane</keyword>
<reference evidence="15" key="1">
    <citation type="submission" date="2014-10" db="EMBL/GenBank/DDBJ databases">
        <authorList>
            <person name="Kuske C.R."/>
            <person name="Challacombe J.F."/>
            <person name="Daligault H.E."/>
            <person name="Davenport K.W."/>
            <person name="Johnson S.L."/>
            <person name="Siddaramappa S."/>
            <person name="Petersen J.M."/>
        </authorList>
    </citation>
    <scope>NUCLEOTIDE SEQUENCE [LARGE SCALE GENOMIC DNA]</scope>
    <source>
        <strain evidence="15">CA97-1460</strain>
    </source>
</reference>
<dbReference type="GO" id="GO:0044874">
    <property type="term" value="P:lipoprotein localization to outer membrane"/>
    <property type="evidence" value="ECO:0007669"/>
    <property type="project" value="UniProtKB-UniRule"/>
</dbReference>
<dbReference type="GO" id="GO:0009279">
    <property type="term" value="C:cell outer membrane"/>
    <property type="evidence" value="ECO:0007669"/>
    <property type="project" value="UniProtKB-SubCell"/>
</dbReference>
<keyword evidence="11 13" id="KW-0998">Cell outer membrane</keyword>
<evidence type="ECO:0000313" key="14">
    <source>
        <dbReference type="EMBL" id="APC97110.1"/>
    </source>
</evidence>
<name>A0A1J0KTX7_9GAMM</name>
<sequence length="212" mass="23888">MQRIMFLQKINIKLNFFIVLVTLLLTACATVKSNSIPVEETSQSFNKVTLKNQLDNLSKWQASGVIGIKYDNKADSANFIWNQDGSDFHLKIYGPLGMGAISVIGDGESVSLIDSKGDVTKSKDISSLLAEKFGWYIPIEGLKYWIKGTYVPKEIKEVNYSKLGLVDDLKQSGWEITYKNYMLIDKKVPLPSKIVLFRDGLTLKIVIKSWQV</sequence>
<keyword evidence="7 13" id="KW-0653">Protein transport</keyword>
<comment type="subcellular location">
    <subcellularLocation>
        <location evidence="1 13">Cell outer membrane</location>
        <topology evidence="1 13">Lipid-anchor</topology>
    </subcellularLocation>
</comment>
<protein>
    <recommendedName>
        <fullName evidence="4 13">Outer-membrane lipoprotein LolB</fullName>
    </recommendedName>
</protein>
<evidence type="ECO:0000256" key="3">
    <source>
        <dbReference type="ARBA" id="ARBA00011245"/>
    </source>
</evidence>
<dbReference type="HAMAP" id="MF_00233">
    <property type="entry name" value="LolB"/>
    <property type="match status" value="1"/>
</dbReference>
<keyword evidence="12 13" id="KW-0449">Lipoprotein</keyword>
<dbReference type="AlphaFoldDB" id="A0A1J0KTX7"/>
<evidence type="ECO:0000256" key="8">
    <source>
        <dbReference type="ARBA" id="ARBA00023136"/>
    </source>
</evidence>
<dbReference type="CDD" id="cd16326">
    <property type="entry name" value="LolB"/>
    <property type="match status" value="1"/>
</dbReference>
<evidence type="ECO:0000256" key="9">
    <source>
        <dbReference type="ARBA" id="ARBA00023139"/>
    </source>
</evidence>
<evidence type="ECO:0000256" key="7">
    <source>
        <dbReference type="ARBA" id="ARBA00022927"/>
    </source>
</evidence>
<dbReference type="SUPFAM" id="SSF89392">
    <property type="entry name" value="Prokaryotic lipoproteins and lipoprotein localization factors"/>
    <property type="match status" value="1"/>
</dbReference>
<dbReference type="Proteomes" id="UP000182521">
    <property type="component" value="Chromosome"/>
</dbReference>
<dbReference type="NCBIfam" id="TIGR00548">
    <property type="entry name" value="lolB"/>
    <property type="match status" value="1"/>
</dbReference>
<evidence type="ECO:0000313" key="15">
    <source>
        <dbReference type="Proteomes" id="UP000182521"/>
    </source>
</evidence>
<evidence type="ECO:0000256" key="4">
    <source>
        <dbReference type="ARBA" id="ARBA00016202"/>
    </source>
</evidence>
<evidence type="ECO:0000256" key="12">
    <source>
        <dbReference type="ARBA" id="ARBA00023288"/>
    </source>
</evidence>
<evidence type="ECO:0000256" key="10">
    <source>
        <dbReference type="ARBA" id="ARBA00023186"/>
    </source>
</evidence>
<dbReference type="EMBL" id="CP009654">
    <property type="protein sequence ID" value="APC97110.1"/>
    <property type="molecule type" value="Genomic_DNA"/>
</dbReference>
<dbReference type="KEGG" id="frc:KX01_291"/>
<organism evidence="14 15">
    <name type="scientific">Francisella frigiditurris</name>
    <dbReference type="NCBI Taxonomy" id="1542390"/>
    <lineage>
        <taxon>Bacteria</taxon>
        <taxon>Pseudomonadati</taxon>
        <taxon>Pseudomonadota</taxon>
        <taxon>Gammaproteobacteria</taxon>
        <taxon>Thiotrichales</taxon>
        <taxon>Francisellaceae</taxon>
        <taxon>Francisella</taxon>
    </lineage>
</organism>
<evidence type="ECO:0000256" key="11">
    <source>
        <dbReference type="ARBA" id="ARBA00023237"/>
    </source>
</evidence>
<evidence type="ECO:0000256" key="1">
    <source>
        <dbReference type="ARBA" id="ARBA00004459"/>
    </source>
</evidence>
<dbReference type="InterPro" id="IPR029046">
    <property type="entry name" value="LolA/LolB/LppX"/>
</dbReference>
<evidence type="ECO:0000256" key="2">
    <source>
        <dbReference type="ARBA" id="ARBA00009696"/>
    </source>
</evidence>
<gene>
    <name evidence="13 14" type="primary">lolB</name>
    <name evidence="14" type="ORF">KX01_291</name>
</gene>
<dbReference type="Gene3D" id="2.50.20.10">
    <property type="entry name" value="Lipoprotein localisation LolA/LolB/LppX"/>
    <property type="match status" value="1"/>
</dbReference>
<dbReference type="PROSITE" id="PS51257">
    <property type="entry name" value="PROKAR_LIPOPROTEIN"/>
    <property type="match status" value="1"/>
</dbReference>
<keyword evidence="10 13" id="KW-0143">Chaperone</keyword>
<proteinExistence type="inferred from homology"/>
<keyword evidence="5 13" id="KW-0813">Transport</keyword>
<dbReference type="InterPro" id="IPR004565">
    <property type="entry name" value="OM_lipoprot_LolB"/>
</dbReference>
<comment type="similarity">
    <text evidence="2 13">Belongs to the LolB family.</text>
</comment>
<accession>A0A1J0KTX7</accession>
<keyword evidence="15" id="KW-1185">Reference proteome</keyword>
<comment type="function">
    <text evidence="13">Plays a critical role in the incorporation of lipoproteins in the outer membrane after they are released by the LolA protein.</text>
</comment>
<dbReference type="Pfam" id="PF03550">
    <property type="entry name" value="LolB"/>
    <property type="match status" value="1"/>
</dbReference>
<comment type="subunit">
    <text evidence="3 13">Monomer.</text>
</comment>
<evidence type="ECO:0000256" key="5">
    <source>
        <dbReference type="ARBA" id="ARBA00022448"/>
    </source>
</evidence>
<keyword evidence="6 13" id="KW-0732">Signal</keyword>
<evidence type="ECO:0000256" key="6">
    <source>
        <dbReference type="ARBA" id="ARBA00022729"/>
    </source>
</evidence>
<dbReference type="STRING" id="1542390.KX01_291"/>